<keyword evidence="6" id="KW-0812">Transmembrane</keyword>
<dbReference type="GO" id="GO:0004497">
    <property type="term" value="F:monooxygenase activity"/>
    <property type="evidence" value="ECO:0007669"/>
    <property type="project" value="InterPro"/>
</dbReference>
<dbReference type="STRING" id="2512241.A0A553HQ05"/>
<dbReference type="InterPro" id="IPR036396">
    <property type="entry name" value="Cyt_P450_sf"/>
</dbReference>
<dbReference type="AlphaFoldDB" id="A0A553HQ05"/>
<dbReference type="Pfam" id="PF00067">
    <property type="entry name" value="p450"/>
    <property type="match status" value="1"/>
</dbReference>
<dbReference type="Proteomes" id="UP000319160">
    <property type="component" value="Unassembled WGS sequence"/>
</dbReference>
<dbReference type="PANTHER" id="PTHR24305:SF232">
    <property type="entry name" value="P450, PUTATIVE (EUROFUNG)-RELATED"/>
    <property type="match status" value="1"/>
</dbReference>
<evidence type="ECO:0000256" key="6">
    <source>
        <dbReference type="SAM" id="Phobius"/>
    </source>
</evidence>
<dbReference type="EMBL" id="VFLP01000060">
    <property type="protein sequence ID" value="TRX90036.1"/>
    <property type="molecule type" value="Genomic_DNA"/>
</dbReference>
<dbReference type="GO" id="GO:0005506">
    <property type="term" value="F:iron ion binding"/>
    <property type="evidence" value="ECO:0007669"/>
    <property type="project" value="InterPro"/>
</dbReference>
<dbReference type="InterPro" id="IPR001128">
    <property type="entry name" value="Cyt_P450"/>
</dbReference>
<dbReference type="OrthoDB" id="3934656at2759"/>
<dbReference type="PANTHER" id="PTHR24305">
    <property type="entry name" value="CYTOCHROME P450"/>
    <property type="match status" value="1"/>
</dbReference>
<evidence type="ECO:0000256" key="1">
    <source>
        <dbReference type="ARBA" id="ARBA00001971"/>
    </source>
</evidence>
<name>A0A553HQ05_9PEZI</name>
<evidence type="ECO:0000256" key="2">
    <source>
        <dbReference type="ARBA" id="ARBA00010617"/>
    </source>
</evidence>
<evidence type="ECO:0000256" key="4">
    <source>
        <dbReference type="ARBA" id="ARBA00022723"/>
    </source>
</evidence>
<dbReference type="InterPro" id="IPR050121">
    <property type="entry name" value="Cytochrome_P450_monoxygenase"/>
</dbReference>
<dbReference type="Gene3D" id="1.10.630.10">
    <property type="entry name" value="Cytochrome P450"/>
    <property type="match status" value="1"/>
</dbReference>
<dbReference type="SUPFAM" id="SSF48264">
    <property type="entry name" value="Cytochrome P450"/>
    <property type="match status" value="1"/>
</dbReference>
<evidence type="ECO:0000313" key="7">
    <source>
        <dbReference type="EMBL" id="TRX90036.1"/>
    </source>
</evidence>
<comment type="caution">
    <text evidence="7">The sequence shown here is derived from an EMBL/GenBank/DDBJ whole genome shotgun (WGS) entry which is preliminary data.</text>
</comment>
<feature type="transmembrane region" description="Helical" evidence="6">
    <location>
        <begin position="21"/>
        <end position="39"/>
    </location>
</feature>
<keyword evidence="5" id="KW-0408">Iron</keyword>
<protein>
    <recommendedName>
        <fullName evidence="9">Cytochrome P450</fullName>
    </recommendedName>
</protein>
<dbReference type="InterPro" id="IPR002401">
    <property type="entry name" value="Cyt_P450_E_grp-I"/>
</dbReference>
<dbReference type="GO" id="GO:0020037">
    <property type="term" value="F:heme binding"/>
    <property type="evidence" value="ECO:0007669"/>
    <property type="project" value="InterPro"/>
</dbReference>
<keyword evidence="4" id="KW-0479">Metal-binding</keyword>
<dbReference type="GO" id="GO:0016705">
    <property type="term" value="F:oxidoreductase activity, acting on paired donors, with incorporation or reduction of molecular oxygen"/>
    <property type="evidence" value="ECO:0007669"/>
    <property type="project" value="InterPro"/>
</dbReference>
<keyword evidence="6" id="KW-1133">Transmembrane helix</keyword>
<proteinExistence type="inferred from homology"/>
<comment type="similarity">
    <text evidence="2">Belongs to the cytochrome P450 family.</text>
</comment>
<sequence>MTRSFDGDAIKRTAISELPSIGTLLFSGSLFVLGWWVVLQWKSPLKVYPGPVLARYTNWWRFGKVRTGRYQLHMLELHDRYGPIVRIGPNLLDIDMHDVIKTVAVIDGMITYQLFSEIDPVNHARMKRPIVKYFTMRNVLSKEILMDKVIKDMCEHLNTSFNDKDCDLGEWIAFCAWDILGMMVFSQPFGYMDNGRDFDGTIGISDRALDYFAAVGQMPFLDYLLDKNPIVRIGPPNLGNITRIAAEHLANRLQGENIVQADVPDFLQHFIDAKSSRPEVTETDVLVNLLTTLIAGADTTAITIRTIFYYALKSPDIYNRLESEILAAQLRQPAPYHLSRAIPYFEATVREAMRIHPAVCMLLERYVPEPGLNLPDGSFIPAGTAIGVNPYVIGRNKKVWGSDADKFRPERWLQGAKESDQAYHERMKLFNAADLTFGGGARIKSMRIGVRGPSLSKTGTYV</sequence>
<evidence type="ECO:0000256" key="5">
    <source>
        <dbReference type="ARBA" id="ARBA00023004"/>
    </source>
</evidence>
<evidence type="ECO:0000313" key="8">
    <source>
        <dbReference type="Proteomes" id="UP000319160"/>
    </source>
</evidence>
<keyword evidence="8" id="KW-1185">Reference proteome</keyword>
<gene>
    <name evidence="7" type="ORF">FHL15_009137</name>
</gene>
<evidence type="ECO:0008006" key="9">
    <source>
        <dbReference type="Google" id="ProtNLM"/>
    </source>
</evidence>
<dbReference type="PRINTS" id="PR00463">
    <property type="entry name" value="EP450I"/>
</dbReference>
<accession>A0A553HQ05</accession>
<organism evidence="7 8">
    <name type="scientific">Xylaria flabelliformis</name>
    <dbReference type="NCBI Taxonomy" id="2512241"/>
    <lineage>
        <taxon>Eukaryota</taxon>
        <taxon>Fungi</taxon>
        <taxon>Dikarya</taxon>
        <taxon>Ascomycota</taxon>
        <taxon>Pezizomycotina</taxon>
        <taxon>Sordariomycetes</taxon>
        <taxon>Xylariomycetidae</taxon>
        <taxon>Xylariales</taxon>
        <taxon>Xylariaceae</taxon>
        <taxon>Xylaria</taxon>
    </lineage>
</organism>
<comment type="cofactor">
    <cofactor evidence="1">
        <name>heme</name>
        <dbReference type="ChEBI" id="CHEBI:30413"/>
    </cofactor>
</comment>
<keyword evidence="3" id="KW-0349">Heme</keyword>
<keyword evidence="6" id="KW-0472">Membrane</keyword>
<evidence type="ECO:0000256" key="3">
    <source>
        <dbReference type="ARBA" id="ARBA00022617"/>
    </source>
</evidence>
<reference evidence="8" key="1">
    <citation type="submission" date="2019-06" db="EMBL/GenBank/DDBJ databases">
        <title>Draft genome sequence of the griseofulvin-producing fungus Xylaria cubensis strain G536.</title>
        <authorList>
            <person name="Mead M.E."/>
            <person name="Raja H.A."/>
            <person name="Steenwyk J.L."/>
            <person name="Knowles S.L."/>
            <person name="Oberlies N.H."/>
            <person name="Rokas A."/>
        </authorList>
    </citation>
    <scope>NUCLEOTIDE SEQUENCE [LARGE SCALE GENOMIC DNA]</scope>
    <source>
        <strain evidence="8">G536</strain>
    </source>
</reference>